<feature type="region of interest" description="Disordered" evidence="4">
    <location>
        <begin position="1"/>
        <end position="65"/>
    </location>
</feature>
<feature type="compositionally biased region" description="Acidic residues" evidence="4">
    <location>
        <begin position="32"/>
        <end position="49"/>
    </location>
</feature>
<sequence length="537" mass="59245">MSPGAPQEDVPGEGESARDEVLQPQQEREEAGEQEEDDGVEVEEEEEEEAPTHLPFAPPSELLDDVTTVDPSYTISLIRQLLPQGSNVEKEFSAKQGAPEEKGENSDNGESAQLENKDPWEECGCILWDLAASKPQAELMMNNLVLEVLLANLHVTQSPRVKEICIGIMGNLACHESLVNAISMQNGLITTVVDQLFLDDSACLSETFRFLAAVLRSSASISWAEALLPDEILSRVLWIVGNTLNSTLLEKSIDFLSTVIDNQDVTAILLQPLIKVGLTDHVISLLASEIEKISDVSKFDRSASLDLILHFIEELSATDSCLEVMSSSDQLIQVLDKIIKLPDKFEVSSYCASAVMILANLLADGKHIVPSLSHGGSHFMKNASYHLKITFMLSQYFGLFVLSDLPFLEGLFDILPLVCDDNQARNALWCILARLLAQTQGIDMNSSSLKHFVSLLLGKFALIKDDLESHRVDKEVELSAEDAYFKHGVSTSLSTICCIMERWIAEKSSLSEEEAAPPESAIENARKLLNYCQNYDM</sequence>
<gene>
    <name evidence="5" type="ORF">C2845_PM02G02430</name>
</gene>
<dbReference type="AlphaFoldDB" id="A0A3L6S413"/>
<feature type="compositionally biased region" description="Basic and acidic residues" evidence="4">
    <location>
        <begin position="15"/>
        <end position="31"/>
    </location>
</feature>
<dbReference type="InterPro" id="IPR052464">
    <property type="entry name" value="Synovial_Prolif_Regulator"/>
</dbReference>
<dbReference type="InterPro" id="IPR016024">
    <property type="entry name" value="ARM-type_fold"/>
</dbReference>
<dbReference type="InterPro" id="IPR011989">
    <property type="entry name" value="ARM-like"/>
</dbReference>
<evidence type="ECO:0000256" key="4">
    <source>
        <dbReference type="SAM" id="MobiDB-lite"/>
    </source>
</evidence>
<name>A0A3L6S413_PANMI</name>
<dbReference type="OrthoDB" id="2156856at2759"/>
<evidence type="ECO:0000256" key="1">
    <source>
        <dbReference type="ARBA" id="ARBA00004123"/>
    </source>
</evidence>
<comment type="subcellular location">
    <subcellularLocation>
        <location evidence="1">Nucleus</location>
    </subcellularLocation>
</comment>
<evidence type="ECO:0000313" key="6">
    <source>
        <dbReference type="Proteomes" id="UP000275267"/>
    </source>
</evidence>
<reference evidence="6" key="1">
    <citation type="journal article" date="2019" name="Nat. Commun.">
        <title>The genome of broomcorn millet.</title>
        <authorList>
            <person name="Zou C."/>
            <person name="Miki D."/>
            <person name="Li D."/>
            <person name="Tang Q."/>
            <person name="Xiao L."/>
            <person name="Rajput S."/>
            <person name="Deng P."/>
            <person name="Jia W."/>
            <person name="Huang R."/>
            <person name="Zhang M."/>
            <person name="Sun Y."/>
            <person name="Hu J."/>
            <person name="Fu X."/>
            <person name="Schnable P.S."/>
            <person name="Li F."/>
            <person name="Zhang H."/>
            <person name="Feng B."/>
            <person name="Zhu X."/>
            <person name="Liu R."/>
            <person name="Schnable J.C."/>
            <person name="Zhu J.-K."/>
            <person name="Zhang H."/>
        </authorList>
    </citation>
    <scope>NUCLEOTIDE SEQUENCE [LARGE SCALE GENOMIC DNA]</scope>
</reference>
<dbReference type="GO" id="GO:0005634">
    <property type="term" value="C:nucleus"/>
    <property type="evidence" value="ECO:0007669"/>
    <property type="project" value="UniProtKB-SubCell"/>
</dbReference>
<comment type="caution">
    <text evidence="5">The sequence shown here is derived from an EMBL/GenBank/DDBJ whole genome shotgun (WGS) entry which is preliminary data.</text>
</comment>
<accession>A0A3L6S413</accession>
<organism evidence="5 6">
    <name type="scientific">Panicum miliaceum</name>
    <name type="common">Proso millet</name>
    <name type="synonym">Broomcorn millet</name>
    <dbReference type="NCBI Taxonomy" id="4540"/>
    <lineage>
        <taxon>Eukaryota</taxon>
        <taxon>Viridiplantae</taxon>
        <taxon>Streptophyta</taxon>
        <taxon>Embryophyta</taxon>
        <taxon>Tracheophyta</taxon>
        <taxon>Spermatophyta</taxon>
        <taxon>Magnoliopsida</taxon>
        <taxon>Liliopsida</taxon>
        <taxon>Poales</taxon>
        <taxon>Poaceae</taxon>
        <taxon>PACMAD clade</taxon>
        <taxon>Panicoideae</taxon>
        <taxon>Panicodae</taxon>
        <taxon>Paniceae</taxon>
        <taxon>Panicinae</taxon>
        <taxon>Panicum</taxon>
        <taxon>Panicum sect. Panicum</taxon>
    </lineage>
</organism>
<feature type="region of interest" description="Disordered" evidence="4">
    <location>
        <begin position="88"/>
        <end position="115"/>
    </location>
</feature>
<dbReference type="Proteomes" id="UP000275267">
    <property type="component" value="Unassembled WGS sequence"/>
</dbReference>
<dbReference type="Gene3D" id="1.25.10.10">
    <property type="entry name" value="Leucine-rich Repeat Variant"/>
    <property type="match status" value="1"/>
</dbReference>
<dbReference type="PANTHER" id="PTHR23424">
    <property type="entry name" value="SERUM AMYLOID A"/>
    <property type="match status" value="1"/>
</dbReference>
<dbReference type="PANTHER" id="PTHR23424:SF23">
    <property type="entry name" value="PROTEIN SAAL1"/>
    <property type="match status" value="1"/>
</dbReference>
<protein>
    <submittedName>
        <fullName evidence="5">Protein saal1</fullName>
    </submittedName>
</protein>
<proteinExistence type="inferred from homology"/>
<dbReference type="EMBL" id="PQIB02000005">
    <property type="protein sequence ID" value="RLN15651.1"/>
    <property type="molecule type" value="Genomic_DNA"/>
</dbReference>
<keyword evidence="6" id="KW-1185">Reference proteome</keyword>
<keyword evidence="2" id="KW-0539">Nucleus</keyword>
<dbReference type="SUPFAM" id="SSF48371">
    <property type="entry name" value="ARM repeat"/>
    <property type="match status" value="1"/>
</dbReference>
<evidence type="ECO:0000256" key="2">
    <source>
        <dbReference type="ARBA" id="ARBA00023242"/>
    </source>
</evidence>
<evidence type="ECO:0000313" key="5">
    <source>
        <dbReference type="EMBL" id="RLN15651.1"/>
    </source>
</evidence>
<evidence type="ECO:0000256" key="3">
    <source>
        <dbReference type="ARBA" id="ARBA00038401"/>
    </source>
</evidence>
<comment type="similarity">
    <text evidence="3">Belongs to the SAAL1 family.</text>
</comment>
<feature type="compositionally biased region" description="Basic and acidic residues" evidence="4">
    <location>
        <begin position="88"/>
        <end position="105"/>
    </location>
</feature>